<evidence type="ECO:0000313" key="10">
    <source>
        <dbReference type="Proteomes" id="UP000517916"/>
    </source>
</evidence>
<keyword evidence="6 7" id="KW-0472">Membrane</keyword>
<protein>
    <submittedName>
        <fullName evidence="9">Multiple sugar transport system permease protein</fullName>
    </submittedName>
</protein>
<sequence>MAATRRLRRTALPYLLVLPAVVLFLLFVLVPGGYALVLSFQARKVSGGLLGSSTTQVFAGLDNYRAVLADTELWSGIGRMVLVGVIVIPATVGLALLFALLLDVPRVRLAKVTRLAIFLPYAVPGVIATLMWGFLYLPATSPIGGDHVDFFSSVGVFFSVANISVWGAVGFNMIVLCTALRSVPTEVHEAARIDGCTELGMALRIKIPLLRPAIAMCALFTVLGSLQLFNEPNTLKPLSNAISSTWVPLMKIYDDAFVDSDLNHAAATSVLFTAAALLVSWVASRFVQSRAAS</sequence>
<reference evidence="9 10" key="1">
    <citation type="submission" date="2020-08" db="EMBL/GenBank/DDBJ databases">
        <title>Genomic Encyclopedia of Archaeal and Bacterial Type Strains, Phase II (KMG-II): from individual species to whole genera.</title>
        <authorList>
            <person name="Goeker M."/>
        </authorList>
    </citation>
    <scope>NUCLEOTIDE SEQUENCE [LARGE SCALE GENOMIC DNA]</scope>
    <source>
        <strain evidence="9 10">DSM 43850</strain>
    </source>
</reference>
<evidence type="ECO:0000256" key="3">
    <source>
        <dbReference type="ARBA" id="ARBA00022475"/>
    </source>
</evidence>
<gene>
    <name evidence="9" type="ORF">BC739_007465</name>
</gene>
<evidence type="ECO:0000259" key="8">
    <source>
        <dbReference type="PROSITE" id="PS50928"/>
    </source>
</evidence>
<evidence type="ECO:0000256" key="2">
    <source>
        <dbReference type="ARBA" id="ARBA00022448"/>
    </source>
</evidence>
<evidence type="ECO:0000256" key="4">
    <source>
        <dbReference type="ARBA" id="ARBA00022692"/>
    </source>
</evidence>
<dbReference type="SUPFAM" id="SSF161098">
    <property type="entry name" value="MetI-like"/>
    <property type="match status" value="1"/>
</dbReference>
<evidence type="ECO:0000256" key="6">
    <source>
        <dbReference type="ARBA" id="ARBA00023136"/>
    </source>
</evidence>
<feature type="domain" description="ABC transmembrane type-1" evidence="8">
    <location>
        <begin position="77"/>
        <end position="283"/>
    </location>
</feature>
<proteinExistence type="inferred from homology"/>
<keyword evidence="5 7" id="KW-1133">Transmembrane helix</keyword>
<keyword evidence="9" id="KW-0762">Sugar transport</keyword>
<organism evidence="9 10">
    <name type="scientific">Kutzneria viridogrisea</name>
    <dbReference type="NCBI Taxonomy" id="47990"/>
    <lineage>
        <taxon>Bacteria</taxon>
        <taxon>Bacillati</taxon>
        <taxon>Actinomycetota</taxon>
        <taxon>Actinomycetes</taxon>
        <taxon>Pseudonocardiales</taxon>
        <taxon>Pseudonocardiaceae</taxon>
        <taxon>Kutzneria</taxon>
    </lineage>
</organism>
<dbReference type="EMBL" id="JACJID010000006">
    <property type="protein sequence ID" value="MBA8930232.1"/>
    <property type="molecule type" value="Genomic_DNA"/>
</dbReference>
<evidence type="ECO:0000313" key="9">
    <source>
        <dbReference type="EMBL" id="MBA8930232.1"/>
    </source>
</evidence>
<dbReference type="RefSeq" id="WP_025354796.1">
    <property type="nucleotide sequence ID" value="NZ_BAAABQ010000034.1"/>
</dbReference>
<keyword evidence="4 7" id="KW-0812">Transmembrane</keyword>
<dbReference type="InterPro" id="IPR035906">
    <property type="entry name" value="MetI-like_sf"/>
</dbReference>
<comment type="subcellular location">
    <subcellularLocation>
        <location evidence="1 7">Cell membrane</location>
        <topology evidence="1 7">Multi-pass membrane protein</topology>
    </subcellularLocation>
</comment>
<feature type="transmembrane region" description="Helical" evidence="7">
    <location>
        <begin position="157"/>
        <end position="180"/>
    </location>
</feature>
<feature type="transmembrane region" description="Helical" evidence="7">
    <location>
        <begin position="80"/>
        <end position="103"/>
    </location>
</feature>
<feature type="transmembrane region" description="Helical" evidence="7">
    <location>
        <begin position="12"/>
        <end position="37"/>
    </location>
</feature>
<keyword evidence="3" id="KW-1003">Cell membrane</keyword>
<dbReference type="InterPro" id="IPR000515">
    <property type="entry name" value="MetI-like"/>
</dbReference>
<dbReference type="CDD" id="cd06261">
    <property type="entry name" value="TM_PBP2"/>
    <property type="match status" value="1"/>
</dbReference>
<dbReference type="PANTHER" id="PTHR43227">
    <property type="entry name" value="BLL4140 PROTEIN"/>
    <property type="match status" value="1"/>
</dbReference>
<feature type="transmembrane region" description="Helical" evidence="7">
    <location>
        <begin position="115"/>
        <end position="137"/>
    </location>
</feature>
<keyword evidence="10" id="KW-1185">Reference proteome</keyword>
<dbReference type="Proteomes" id="UP000517916">
    <property type="component" value="Unassembled WGS sequence"/>
</dbReference>
<evidence type="ECO:0000256" key="5">
    <source>
        <dbReference type="ARBA" id="ARBA00022989"/>
    </source>
</evidence>
<keyword evidence="2 7" id="KW-0813">Transport</keyword>
<accession>A0ABR6BUI3</accession>
<dbReference type="Pfam" id="PF00528">
    <property type="entry name" value="BPD_transp_1"/>
    <property type="match status" value="1"/>
</dbReference>
<comment type="similarity">
    <text evidence="7">Belongs to the binding-protein-dependent transport system permease family.</text>
</comment>
<dbReference type="PANTHER" id="PTHR43227:SF8">
    <property type="entry name" value="DIACETYLCHITOBIOSE UPTAKE SYSTEM PERMEASE PROTEIN DASB"/>
    <property type="match status" value="1"/>
</dbReference>
<feature type="transmembrane region" description="Helical" evidence="7">
    <location>
        <begin position="209"/>
        <end position="229"/>
    </location>
</feature>
<dbReference type="InterPro" id="IPR050809">
    <property type="entry name" value="UgpAE/MalFG_permease"/>
</dbReference>
<feature type="transmembrane region" description="Helical" evidence="7">
    <location>
        <begin position="265"/>
        <end position="287"/>
    </location>
</feature>
<name>A0ABR6BUI3_9PSEU</name>
<evidence type="ECO:0000256" key="1">
    <source>
        <dbReference type="ARBA" id="ARBA00004651"/>
    </source>
</evidence>
<dbReference type="Gene3D" id="1.10.3720.10">
    <property type="entry name" value="MetI-like"/>
    <property type="match status" value="1"/>
</dbReference>
<comment type="caution">
    <text evidence="9">The sequence shown here is derived from an EMBL/GenBank/DDBJ whole genome shotgun (WGS) entry which is preliminary data.</text>
</comment>
<dbReference type="PROSITE" id="PS50928">
    <property type="entry name" value="ABC_TM1"/>
    <property type="match status" value="1"/>
</dbReference>
<evidence type="ECO:0000256" key="7">
    <source>
        <dbReference type="RuleBase" id="RU363032"/>
    </source>
</evidence>